<dbReference type="Gene3D" id="3.10.490.20">
    <property type="match status" value="1"/>
</dbReference>
<proteinExistence type="predicted"/>
<feature type="domain" description="Dynein heavy chain C-terminal" evidence="1">
    <location>
        <begin position="1"/>
        <end position="111"/>
    </location>
</feature>
<protein>
    <recommendedName>
        <fullName evidence="1">Dynein heavy chain C-terminal domain-containing protein</fullName>
    </recommendedName>
</protein>
<dbReference type="InterPro" id="IPR041228">
    <property type="entry name" value="Dynein_C"/>
</dbReference>
<evidence type="ECO:0000259" key="1">
    <source>
        <dbReference type="Pfam" id="PF18199"/>
    </source>
</evidence>
<feature type="non-terminal residue" evidence="2">
    <location>
        <position position="1"/>
    </location>
</feature>
<name>A0ABD0PET2_CIRMR</name>
<dbReference type="PANTHER" id="PTHR46961:SF14">
    <property type="entry name" value="DYNEIN HEAVY CHAIN 11, AXONEMAL"/>
    <property type="match status" value="1"/>
</dbReference>
<dbReference type="AlphaFoldDB" id="A0ABD0PET2"/>
<dbReference type="InterPro" id="IPR043160">
    <property type="entry name" value="Dynein_C_barrel"/>
</dbReference>
<dbReference type="Pfam" id="PF18199">
    <property type="entry name" value="Dynein_C"/>
    <property type="match status" value="1"/>
</dbReference>
<evidence type="ECO:0000313" key="2">
    <source>
        <dbReference type="EMBL" id="KAL0172588.1"/>
    </source>
</evidence>
<evidence type="ECO:0000313" key="3">
    <source>
        <dbReference type="Proteomes" id="UP001529510"/>
    </source>
</evidence>
<comment type="caution">
    <text evidence="2">The sequence shown here is derived from an EMBL/GenBank/DDBJ whole genome shotgun (WGS) entry which is preliminary data.</text>
</comment>
<accession>A0ABD0PET2</accession>
<sequence>MTLSVDVTKKTKDDYGHPPREGAYIHGLYIEGARWDSTSGLLSEAVLKELTPAMPVLYIRAVPIDQQDVKNTYECPVYRTKLRGSTYIWSFRLKTRQPPAKWVLTGTALLLSV</sequence>
<dbReference type="Proteomes" id="UP001529510">
    <property type="component" value="Unassembled WGS sequence"/>
</dbReference>
<reference evidence="2 3" key="1">
    <citation type="submission" date="2024-05" db="EMBL/GenBank/DDBJ databases">
        <title>Genome sequencing and assembly of Indian major carp, Cirrhinus mrigala (Hamilton, 1822).</title>
        <authorList>
            <person name="Mohindra V."/>
            <person name="Chowdhury L.M."/>
            <person name="Lal K."/>
            <person name="Jena J.K."/>
        </authorList>
    </citation>
    <scope>NUCLEOTIDE SEQUENCE [LARGE SCALE GENOMIC DNA]</scope>
    <source>
        <strain evidence="2">CM1030</strain>
        <tissue evidence="2">Blood</tissue>
    </source>
</reference>
<dbReference type="FunFam" id="3.10.490.20:FF:000009">
    <property type="entry name" value="Dynein heavy chain 4"/>
    <property type="match status" value="1"/>
</dbReference>
<keyword evidence="3" id="KW-1185">Reference proteome</keyword>
<dbReference type="PANTHER" id="PTHR46961">
    <property type="entry name" value="DYNEIN HEAVY CHAIN 1, AXONEMAL-LIKE PROTEIN"/>
    <property type="match status" value="1"/>
</dbReference>
<gene>
    <name evidence="2" type="ORF">M9458_032899</name>
</gene>
<dbReference type="InterPro" id="IPR026983">
    <property type="entry name" value="DHC"/>
</dbReference>
<organism evidence="2 3">
    <name type="scientific">Cirrhinus mrigala</name>
    <name type="common">Mrigala</name>
    <dbReference type="NCBI Taxonomy" id="683832"/>
    <lineage>
        <taxon>Eukaryota</taxon>
        <taxon>Metazoa</taxon>
        <taxon>Chordata</taxon>
        <taxon>Craniata</taxon>
        <taxon>Vertebrata</taxon>
        <taxon>Euteleostomi</taxon>
        <taxon>Actinopterygii</taxon>
        <taxon>Neopterygii</taxon>
        <taxon>Teleostei</taxon>
        <taxon>Ostariophysi</taxon>
        <taxon>Cypriniformes</taxon>
        <taxon>Cyprinidae</taxon>
        <taxon>Labeoninae</taxon>
        <taxon>Labeonini</taxon>
        <taxon>Cirrhinus</taxon>
    </lineage>
</organism>
<dbReference type="EMBL" id="JAMKFB020000016">
    <property type="protein sequence ID" value="KAL0172588.1"/>
    <property type="molecule type" value="Genomic_DNA"/>
</dbReference>